<dbReference type="Proteomes" id="UP000011682">
    <property type="component" value="Unassembled WGS sequence"/>
</dbReference>
<accession>S9P7V1</accession>
<gene>
    <name evidence="2" type="ORF">D187_003105</name>
</gene>
<feature type="region of interest" description="Disordered" evidence="1">
    <location>
        <begin position="1"/>
        <end position="64"/>
    </location>
</feature>
<reference evidence="2" key="1">
    <citation type="submission" date="2013-05" db="EMBL/GenBank/DDBJ databases">
        <title>Genome assembly of Cystobacter fuscus DSM 2262.</title>
        <authorList>
            <person name="Sharma G."/>
            <person name="Khatri I."/>
            <person name="Kaur C."/>
            <person name="Mayilraj S."/>
            <person name="Subramanian S."/>
        </authorList>
    </citation>
    <scope>NUCLEOTIDE SEQUENCE [LARGE SCALE GENOMIC DNA]</scope>
    <source>
        <strain evidence="2">DSM 2262</strain>
    </source>
</reference>
<protein>
    <submittedName>
        <fullName evidence="2">Uncharacterized protein</fullName>
    </submittedName>
</protein>
<dbReference type="EMBL" id="ANAH02000018">
    <property type="protein sequence ID" value="EPX59201.1"/>
    <property type="molecule type" value="Genomic_DNA"/>
</dbReference>
<evidence type="ECO:0000256" key="1">
    <source>
        <dbReference type="SAM" id="MobiDB-lite"/>
    </source>
</evidence>
<proteinExistence type="predicted"/>
<evidence type="ECO:0000313" key="3">
    <source>
        <dbReference type="Proteomes" id="UP000011682"/>
    </source>
</evidence>
<sequence length="117" mass="12693">MLSCESHRRNPFHAARGGVIKRGEAEASRLSRGADPRGVGRSRVGRTLAPLARPGAETRAMANADPAEPALALMTGLMDRLLNGRKDSRSRPVANRVVDREAIDSRPSSRETRRPEG</sequence>
<evidence type="ECO:0000313" key="2">
    <source>
        <dbReference type="EMBL" id="EPX59201.1"/>
    </source>
</evidence>
<feature type="compositionally biased region" description="Basic and acidic residues" evidence="1">
    <location>
        <begin position="21"/>
        <end position="35"/>
    </location>
</feature>
<feature type="region of interest" description="Disordered" evidence="1">
    <location>
        <begin position="83"/>
        <end position="117"/>
    </location>
</feature>
<organism evidence="2 3">
    <name type="scientific">Cystobacter fuscus (strain ATCC 25194 / DSM 2262 / NBRC 100088 / M29)</name>
    <dbReference type="NCBI Taxonomy" id="1242864"/>
    <lineage>
        <taxon>Bacteria</taxon>
        <taxon>Pseudomonadati</taxon>
        <taxon>Myxococcota</taxon>
        <taxon>Myxococcia</taxon>
        <taxon>Myxococcales</taxon>
        <taxon>Cystobacterineae</taxon>
        <taxon>Archangiaceae</taxon>
        <taxon>Cystobacter</taxon>
    </lineage>
</organism>
<comment type="caution">
    <text evidence="2">The sequence shown here is derived from an EMBL/GenBank/DDBJ whole genome shotgun (WGS) entry which is preliminary data.</text>
</comment>
<dbReference type="AlphaFoldDB" id="S9P7V1"/>
<feature type="compositionally biased region" description="Basic and acidic residues" evidence="1">
    <location>
        <begin position="97"/>
        <end position="117"/>
    </location>
</feature>
<name>S9P7V1_CYSF2</name>
<keyword evidence="3" id="KW-1185">Reference proteome</keyword>